<keyword evidence="1" id="KW-0808">Transferase</keyword>
<proteinExistence type="predicted"/>
<dbReference type="GO" id="GO:0016301">
    <property type="term" value="F:kinase activity"/>
    <property type="evidence" value="ECO:0007669"/>
    <property type="project" value="UniProtKB-KW"/>
</dbReference>
<dbReference type="PANTHER" id="PTHR30605">
    <property type="entry name" value="ANHYDRO-N-ACETYLMURAMIC ACID KINASE"/>
    <property type="match status" value="1"/>
</dbReference>
<dbReference type="GO" id="GO:0006040">
    <property type="term" value="P:amino sugar metabolic process"/>
    <property type="evidence" value="ECO:0007669"/>
    <property type="project" value="InterPro"/>
</dbReference>
<dbReference type="GO" id="GO:0005524">
    <property type="term" value="F:ATP binding"/>
    <property type="evidence" value="ECO:0007669"/>
    <property type="project" value="InterPro"/>
</dbReference>
<dbReference type="GO" id="GO:0009254">
    <property type="term" value="P:peptidoglycan turnover"/>
    <property type="evidence" value="ECO:0007669"/>
    <property type="project" value="InterPro"/>
</dbReference>
<dbReference type="GO" id="GO:0016773">
    <property type="term" value="F:phosphotransferase activity, alcohol group as acceptor"/>
    <property type="evidence" value="ECO:0007669"/>
    <property type="project" value="InterPro"/>
</dbReference>
<gene>
    <name evidence="1" type="ORF">H9853_01615</name>
</gene>
<dbReference type="PANTHER" id="PTHR30605:SF0">
    <property type="entry name" value="ANHYDRO-N-ACETYLMURAMIC ACID KINASE"/>
    <property type="match status" value="1"/>
</dbReference>
<name>A0A9D2AYD4_9SPHI</name>
<evidence type="ECO:0000313" key="1">
    <source>
        <dbReference type="EMBL" id="HIX53696.1"/>
    </source>
</evidence>
<dbReference type="Gene3D" id="3.30.420.40">
    <property type="match status" value="2"/>
</dbReference>
<evidence type="ECO:0000313" key="2">
    <source>
        <dbReference type="Proteomes" id="UP000824156"/>
    </source>
</evidence>
<dbReference type="SUPFAM" id="SSF53067">
    <property type="entry name" value="Actin-like ATPase domain"/>
    <property type="match status" value="1"/>
</dbReference>
<organism evidence="1 2">
    <name type="scientific">Candidatus Sphingobacterium stercoripullorum</name>
    <dbReference type="NCBI Taxonomy" id="2838759"/>
    <lineage>
        <taxon>Bacteria</taxon>
        <taxon>Pseudomonadati</taxon>
        <taxon>Bacteroidota</taxon>
        <taxon>Sphingobacteriia</taxon>
        <taxon>Sphingobacteriales</taxon>
        <taxon>Sphingobacteriaceae</taxon>
        <taxon>Sphingobacterium</taxon>
    </lineage>
</organism>
<keyword evidence="1" id="KW-0418">Kinase</keyword>
<reference evidence="1" key="2">
    <citation type="submission" date="2021-04" db="EMBL/GenBank/DDBJ databases">
        <authorList>
            <person name="Gilroy R."/>
        </authorList>
    </citation>
    <scope>NUCLEOTIDE SEQUENCE</scope>
    <source>
        <strain evidence="1">1719</strain>
    </source>
</reference>
<comment type="caution">
    <text evidence="1">The sequence shown here is derived from an EMBL/GenBank/DDBJ whole genome shotgun (WGS) entry which is preliminary data.</text>
</comment>
<dbReference type="InterPro" id="IPR043129">
    <property type="entry name" value="ATPase_NBD"/>
</dbReference>
<accession>A0A9D2AYD4</accession>
<dbReference type="Proteomes" id="UP000824156">
    <property type="component" value="Unassembled WGS sequence"/>
</dbReference>
<sequence length="396" mass="43703">MQNPISSLYDISLKEKRMILGLMSGTSLDGLDLALCEVTGYGFHSKLKLLKFHSQPYDPVYSQMIKEVFAKRTIDLQRLTGLNAWVANYHAGIINDTLRSWGISRGSIDLIASHGQTVYHAPQRLTQDYDMPNASLQIGDGDHIAQKTGIITISDFRQKHLAAKGEGAPLVTYGDCLLFRDDKRDRVLLNIGGISNFTYLPRINSSSDEVVFGSDLGPGNTLLNQYMQKVYGLPMDEGAQLASQGKVLEDLLSELLRVPFLQEPFPKTTGPELFSISLLDSYLKKVKSVNHHDVLATLSAFTAQSIRNGLEEVIADPDHCDLYVSGGGVHNPLIMTLLSERWCVSVRPIDDLGISADAKEACLFAVLANELFAPQVTKYQILDSPSVRMGKISLPY</sequence>
<protein>
    <submittedName>
        <fullName evidence="1">Anhydro-N-acetylmuramic acid kinase</fullName>
    </submittedName>
</protein>
<dbReference type="AlphaFoldDB" id="A0A9D2AYD4"/>
<dbReference type="EMBL" id="DXEZ01000045">
    <property type="protein sequence ID" value="HIX53696.1"/>
    <property type="molecule type" value="Genomic_DNA"/>
</dbReference>
<reference evidence="1" key="1">
    <citation type="journal article" date="2021" name="PeerJ">
        <title>Extensive microbial diversity within the chicken gut microbiome revealed by metagenomics and culture.</title>
        <authorList>
            <person name="Gilroy R."/>
            <person name="Ravi A."/>
            <person name="Getino M."/>
            <person name="Pursley I."/>
            <person name="Horton D.L."/>
            <person name="Alikhan N.F."/>
            <person name="Baker D."/>
            <person name="Gharbi K."/>
            <person name="Hall N."/>
            <person name="Watson M."/>
            <person name="Adriaenssens E.M."/>
            <person name="Foster-Nyarko E."/>
            <person name="Jarju S."/>
            <person name="Secka A."/>
            <person name="Antonio M."/>
            <person name="Oren A."/>
            <person name="Chaudhuri R.R."/>
            <person name="La Ragione R."/>
            <person name="Hildebrand F."/>
            <person name="Pallen M.J."/>
        </authorList>
    </citation>
    <scope>NUCLEOTIDE SEQUENCE</scope>
    <source>
        <strain evidence="1">1719</strain>
    </source>
</reference>
<dbReference type="InterPro" id="IPR005338">
    <property type="entry name" value="Anhydro_N_Ac-Mur_kinase"/>
</dbReference>
<dbReference type="Pfam" id="PF03702">
    <property type="entry name" value="AnmK"/>
    <property type="match status" value="1"/>
</dbReference>